<feature type="region of interest" description="Disordered" evidence="1">
    <location>
        <begin position="62"/>
        <end position="85"/>
    </location>
</feature>
<feature type="region of interest" description="Disordered" evidence="1">
    <location>
        <begin position="1550"/>
        <end position="1573"/>
    </location>
</feature>
<feature type="compositionally biased region" description="Basic and acidic residues" evidence="1">
    <location>
        <begin position="1515"/>
        <end position="1534"/>
    </location>
</feature>
<organism evidence="2 3">
    <name type="scientific">Trypanosoma rangeli SC58</name>
    <dbReference type="NCBI Taxonomy" id="429131"/>
    <lineage>
        <taxon>Eukaryota</taxon>
        <taxon>Discoba</taxon>
        <taxon>Euglenozoa</taxon>
        <taxon>Kinetoplastea</taxon>
        <taxon>Metakinetoplastina</taxon>
        <taxon>Trypanosomatida</taxon>
        <taxon>Trypanosomatidae</taxon>
        <taxon>Trypanosoma</taxon>
        <taxon>Herpetosoma</taxon>
    </lineage>
</organism>
<reference evidence="2 3" key="1">
    <citation type="submission" date="2013-07" db="EMBL/GenBank/DDBJ databases">
        <authorList>
            <person name="Stoco P.H."/>
            <person name="Wagner G."/>
            <person name="Gerber A."/>
            <person name="Zaha A."/>
            <person name="Thompson C."/>
            <person name="Bartholomeu D.C."/>
            <person name="Luckemeyer D.D."/>
            <person name="Bahia D."/>
            <person name="Loreto E."/>
            <person name="Prestes E.B."/>
            <person name="Lima F.M."/>
            <person name="Rodrigues-Luiz G."/>
            <person name="Vallejo G.A."/>
            <person name="Filho J.F."/>
            <person name="Monteiro K.M."/>
            <person name="Tyler K.M."/>
            <person name="de Almeida L.G."/>
            <person name="Ortiz M.F."/>
            <person name="Siervo M.A."/>
            <person name="de Moraes M.H."/>
            <person name="Cunha O.L."/>
            <person name="Mendonca-Neto R."/>
            <person name="Silva R."/>
            <person name="Teixeira S.M."/>
            <person name="Murta S.M."/>
            <person name="Sincero T.C."/>
            <person name="Mendes T.A."/>
            <person name="Urmenyi T.P."/>
            <person name="Silva V.G."/>
            <person name="da Rocha W.D."/>
            <person name="Andersson B."/>
            <person name="Romanha A.J."/>
            <person name="Steindel M."/>
            <person name="de Vasconcelos A.T."/>
            <person name="Grisard E.C."/>
        </authorList>
    </citation>
    <scope>NUCLEOTIDE SEQUENCE [LARGE SCALE GENOMIC DNA]</scope>
    <source>
        <strain evidence="2 3">SC58</strain>
    </source>
</reference>
<name>A0A061J619_TRYRA</name>
<feature type="compositionally biased region" description="Basic and acidic residues" evidence="1">
    <location>
        <begin position="65"/>
        <end position="84"/>
    </location>
</feature>
<evidence type="ECO:0000313" key="3">
    <source>
        <dbReference type="Proteomes" id="UP000031737"/>
    </source>
</evidence>
<comment type="caution">
    <text evidence="2">The sequence shown here is derived from an EMBL/GenBank/DDBJ whole genome shotgun (WGS) entry which is preliminary data.</text>
</comment>
<proteinExistence type="predicted"/>
<accession>A0A061J619</accession>
<feature type="region of interest" description="Disordered" evidence="1">
    <location>
        <begin position="1627"/>
        <end position="1654"/>
    </location>
</feature>
<feature type="compositionally biased region" description="Acidic residues" evidence="1">
    <location>
        <begin position="1385"/>
        <end position="1401"/>
    </location>
</feature>
<sequence length="2145" mass="236775">MISCAAIQKLERYGQLGQKRRSVEDFVQSSLKDPRRGNVYALTHVPTWRSCLAALTLDDGQQQQKQEEVEKRSQLTDDEKDGRKQMHGAEGLEEALVATPAPIFVLSDSLLYAISFATALVAHHLDEQRHAAEKSEKGQKKKQTKEDNSAVLVGKVFISRLEEAEELLGLLRAVAEACGRHCHHRNDGSPVVTQALAHLLATAADTVLIAIILRQADANNMEAEGDLLHGLCRNATALVAAAASQLRTARARQPLNTLHDVRPCPTLLNRLLTKTKSTQPTTACTAIKQVANRSPGGLSVQEDKEAIVTSRMVAWAAVAQRGSLIALLAPFTLFQKLSLVDAVVAESPASCCCIDVARYRRTLASLVSSTACNRATRLVVYFRGDEIKLMQNNVRDNAEYALHTHVTTPPTEETTLRSVATLPEEQQQHAALLLVQWMASIPFYYHSFCAEQSWTAFAQEQRRMVLLKESQARRERRELRRQKAFGDKSSAVDATGRGSSSSSTTNNNNTNDNTDNNDNVYKKGGRGDVSGGMADDDDEDERQSLLSHQSALSLVSRASMISTMSKSSMTSYRSFLSVIDAARDEAARTEDPLHVHQSEDGNTNLPLILLEEITLALQRFMGTASDSGVAAMLERFGLQALAWRTIGELYAFIQSTITAAAPLSTLVFSDNMKMVRNTAVAGEETPAVFHLGHDIRYNKGLGYEVLGLLFAKVVLPQLSTTPGGPQVAQRCVEPAITRCLFAYEVIAPQVIDQNVSAILCIAAHVAMEASSQKMKGDINTSTVGLATTTTMLHEFLISLVTRLGKSNQIPMLLDAVVSHVKKEGGTIEAVDTHGEDLMVAGLHEIFSNLRVREALMQACGVSLDPEELLIHLLKYVSRWASEEDEAEVEADSGKEFLKARATSTKLSQLLPQKVLFILDLVATVMEGILATSITAISLLERAAELELTLSAFLVNRLHKTFFAGVETEAEEDGKPQAEKGGNSVAALSSSSPFAGGEGSLRPKMLRRLVLYTLHAIYQARELTFACLRDLGIQNVEAYLRMMEETMWQVQTNVGALVGPLSIEELDAMMSLSTQMRHAPYVHRATLLPQLVLQRLTLAQSVSVALNVAVEPLTEARRLTTFVLCHLHFVSDGGYLPDGETARALELADRLTEEEWGCILQFGRPKRVRRALVWLLRVTFAASPTAWRSACWLARCLTSCAGFLLEALCEVIMAVTDEEVCACCYNHAKVDGREEAEEEELLLQLCAALGDVLRRLGHIPQWPALLQRAVHWLLLIQTGNATLEEEGEKMKRKNNKRMRTCVLERRLLQLIADFFSCEDGVQTLLRRILLRPDESHVMPRARRKTGREKSTVVNDAFVRAIGVPFIPSAAILEINVSPLDKRNNEQEDGSDTEDKEEAEGNDSETMRKRTAAVCNLLVRQIFSKEFAVVLIRHGEDDVMAPCAAGILRHLYTTALHVYCGERTVAASPSRAHAFALFVAEEMCRCCCNAGNFTVLSSFLSAMSNGPIALGRAALKEVSAEEPGRKRPRPEAKDEGLLATTNAAAFEVPDGYRDDEEAHDGEAVQHTNSHHDTAEERQLHEVSLRWMELLGKLFLQVVESITTETNEHLLHVFTALYMSLERVRGYTMMPQGSKKQPHQGQQQEGHSNRRLGSSLASAAMASPSLSHAYGEVCRLFAPTDEKTRRNSLVILARLLSSESDSALRALWVLFLVQEGRQRPMVAGKEEHGNRKECGCWLAALLSNFDPRQDYGACDAVMNQLLVATESWMTGGRGGAQGFKLVALQREAVYLTSAATQWLLQQLRVMSSILHAFPTDGTPVLLQEYMHALLHEAIPSSYSSSIMCSFFSSFTPSAEFAAQCLSRYEQLLRAACKSLHQLSTVPHMRFSAWRGDVKRLLVASGANTLLNSDSKALWCQVLELCALPLPALHENDAFIDHELNFIHALLVGSSGARHLEEAMLLRVLRVFTCTLLPLGVLWRRTHLLPALMSALLTRFLDSVARGHSGRVVLNQLSSFFFQLVKDASHGGNSNRHNGFHASPSVKMLCLASITSCLFRQSVSYIDVFTTHSSDLDFLAVDFLKALQRVHLPRRNTSSTWRQERPVWSDATLCDLSYASVGNDDGQSLLRQAAERVEEEEGNGERQIFIVPT</sequence>
<dbReference type="OrthoDB" id="246990at2759"/>
<keyword evidence="3" id="KW-1185">Reference proteome</keyword>
<feature type="region of interest" description="Disordered" evidence="1">
    <location>
        <begin position="477"/>
        <end position="546"/>
    </location>
</feature>
<dbReference type="EMBL" id="AUPL01002726">
    <property type="protein sequence ID" value="ESL09551.1"/>
    <property type="molecule type" value="Genomic_DNA"/>
</dbReference>
<feature type="region of interest" description="Disordered" evidence="1">
    <location>
        <begin position="1515"/>
        <end position="1535"/>
    </location>
</feature>
<gene>
    <name evidence="2" type="ORF">TRSC58_02726</name>
</gene>
<feature type="region of interest" description="Disordered" evidence="1">
    <location>
        <begin position="968"/>
        <end position="998"/>
    </location>
</feature>
<evidence type="ECO:0000256" key="1">
    <source>
        <dbReference type="SAM" id="MobiDB-lite"/>
    </source>
</evidence>
<feature type="region of interest" description="Disordered" evidence="1">
    <location>
        <begin position="1380"/>
        <end position="1405"/>
    </location>
</feature>
<evidence type="ECO:0000313" key="2">
    <source>
        <dbReference type="EMBL" id="ESL09551.1"/>
    </source>
</evidence>
<feature type="compositionally biased region" description="Low complexity" evidence="1">
    <location>
        <begin position="499"/>
        <end position="519"/>
    </location>
</feature>
<dbReference type="VEuPathDB" id="TriTrypDB:TRSC58_02726"/>
<dbReference type="Proteomes" id="UP000031737">
    <property type="component" value="Unassembled WGS sequence"/>
</dbReference>
<protein>
    <submittedName>
        <fullName evidence="2">Uncharacterized protein</fullName>
    </submittedName>
</protein>